<feature type="domain" description="Core-binding (CB)" evidence="7">
    <location>
        <begin position="105"/>
        <end position="183"/>
    </location>
</feature>
<dbReference type="InterPro" id="IPR010998">
    <property type="entry name" value="Integrase_recombinase_N"/>
</dbReference>
<evidence type="ECO:0000313" key="8">
    <source>
        <dbReference type="EMBL" id="XBG66135.1"/>
    </source>
</evidence>
<sequence>MVGNIMPVKSLLFTKEMLQEIKAPEAKRDIYKDTKEKGLLLIVSYGSSKIFYLGVVLSKKYHRIKIGVFPYLSIIDARLKASELKGKIAQGYNPIEEKARLSKEPTFKEFYDRYLDEYSKINNKRWKDYAASVDRYAKHLYNRKISTIQKADIQELFNKLTKTGKYGANRFLEVLSPVFSKAIEWELLTVNPVIGIKKHKEQSRDRYLTREEIPRFFTAISEEQNQVMKDFFLIALYTSVRKDNVLTMRWEQISFADKQLYLPDTKNGDPHRLPLLDQAVEILKARKEQSDSIWVFPSETSSSGHLQEPKKAWKRICKKAGIENLRIHDLRRTIPSWMAMTGANQYVIGQLLNHRDPRSTAVYTRLATDTAREYMQKAINEMISTVQQ</sequence>
<dbReference type="GO" id="GO:0006310">
    <property type="term" value="P:DNA recombination"/>
    <property type="evidence" value="ECO:0007669"/>
    <property type="project" value="UniProtKB-KW"/>
</dbReference>
<evidence type="ECO:0000259" key="7">
    <source>
        <dbReference type="PROSITE" id="PS51900"/>
    </source>
</evidence>
<evidence type="ECO:0000256" key="1">
    <source>
        <dbReference type="ARBA" id="ARBA00008857"/>
    </source>
</evidence>
<protein>
    <submittedName>
        <fullName evidence="8">Tyrosine-type recombinase/integrase</fullName>
    </submittedName>
</protein>
<dbReference type="InterPro" id="IPR011010">
    <property type="entry name" value="DNA_brk_join_enz"/>
</dbReference>
<dbReference type="InterPro" id="IPR038488">
    <property type="entry name" value="Integrase_DNA-bd_sf"/>
</dbReference>
<reference evidence="8" key="1">
    <citation type="submission" date="2024-05" db="EMBL/GenBank/DDBJ databases">
        <title>Characterization of a novel Rickettsia species. (Rickettsia oklahomia sp. nov.) from Amblyomma americanum ticks.</title>
        <authorList>
            <person name="Korla P.K."/>
            <person name="Karounos M."/>
            <person name="Wilson J.M."/>
            <person name="Little S.E."/>
            <person name="Qurollo B.A."/>
        </authorList>
    </citation>
    <scope>NUCLEOTIDE SEQUENCE</scope>
    <source>
        <strain evidence="8">Oklahoma-10</strain>
    </source>
</reference>
<proteinExistence type="inferred from homology"/>
<dbReference type="Gene3D" id="1.10.150.130">
    <property type="match status" value="1"/>
</dbReference>
<keyword evidence="3 5" id="KW-0238">DNA-binding</keyword>
<dbReference type="PROSITE" id="PS51898">
    <property type="entry name" value="TYR_RECOMBINASE"/>
    <property type="match status" value="1"/>
</dbReference>
<dbReference type="CDD" id="cd00796">
    <property type="entry name" value="INT_Rci_Hp1_C"/>
    <property type="match status" value="1"/>
</dbReference>
<evidence type="ECO:0000256" key="3">
    <source>
        <dbReference type="ARBA" id="ARBA00023125"/>
    </source>
</evidence>
<dbReference type="RefSeq" id="WP_347938772.1">
    <property type="nucleotide sequence ID" value="NZ_CP157197.1"/>
</dbReference>
<gene>
    <name evidence="8" type="ORF">AAGW17_04070</name>
</gene>
<dbReference type="Gene3D" id="1.10.443.10">
    <property type="entry name" value="Intergrase catalytic core"/>
    <property type="match status" value="1"/>
</dbReference>
<dbReference type="SUPFAM" id="SSF56349">
    <property type="entry name" value="DNA breaking-rejoining enzymes"/>
    <property type="match status" value="1"/>
</dbReference>
<accession>A0AAU7BYZ7</accession>
<dbReference type="Pfam" id="PF13356">
    <property type="entry name" value="Arm-DNA-bind_3"/>
    <property type="match status" value="1"/>
</dbReference>
<dbReference type="InterPro" id="IPR002104">
    <property type="entry name" value="Integrase_catalytic"/>
</dbReference>
<dbReference type="GO" id="GO:0003677">
    <property type="term" value="F:DNA binding"/>
    <property type="evidence" value="ECO:0007669"/>
    <property type="project" value="UniProtKB-UniRule"/>
</dbReference>
<dbReference type="InterPro" id="IPR013762">
    <property type="entry name" value="Integrase-like_cat_sf"/>
</dbReference>
<dbReference type="PROSITE" id="PS51900">
    <property type="entry name" value="CB"/>
    <property type="match status" value="1"/>
</dbReference>
<evidence type="ECO:0000256" key="4">
    <source>
        <dbReference type="ARBA" id="ARBA00023172"/>
    </source>
</evidence>
<keyword evidence="2" id="KW-0229">DNA integration</keyword>
<dbReference type="PANTHER" id="PTHR30629">
    <property type="entry name" value="PROPHAGE INTEGRASE"/>
    <property type="match status" value="1"/>
</dbReference>
<comment type="similarity">
    <text evidence="1">Belongs to the 'phage' integrase family.</text>
</comment>
<feature type="domain" description="Tyr recombinase" evidence="6">
    <location>
        <begin position="203"/>
        <end position="376"/>
    </location>
</feature>
<organism evidence="8">
    <name type="scientific">Rickettsia oklahomensis</name>
    <dbReference type="NCBI Taxonomy" id="3141789"/>
    <lineage>
        <taxon>Bacteria</taxon>
        <taxon>Pseudomonadati</taxon>
        <taxon>Pseudomonadota</taxon>
        <taxon>Alphaproteobacteria</taxon>
        <taxon>Rickettsiales</taxon>
        <taxon>Rickettsiaceae</taxon>
        <taxon>Rickettsieae</taxon>
        <taxon>Rickettsia</taxon>
        <taxon>belli group</taxon>
    </lineage>
</organism>
<dbReference type="PANTHER" id="PTHR30629:SF2">
    <property type="entry name" value="PROPHAGE INTEGRASE INTS-RELATED"/>
    <property type="match status" value="1"/>
</dbReference>
<dbReference type="InterPro" id="IPR050808">
    <property type="entry name" value="Phage_Integrase"/>
</dbReference>
<dbReference type="InterPro" id="IPR025166">
    <property type="entry name" value="Integrase_DNA_bind_dom"/>
</dbReference>
<dbReference type="Gene3D" id="3.30.160.390">
    <property type="entry name" value="Integrase, DNA-binding domain"/>
    <property type="match status" value="1"/>
</dbReference>
<dbReference type="Pfam" id="PF00589">
    <property type="entry name" value="Phage_integrase"/>
    <property type="match status" value="1"/>
</dbReference>
<evidence type="ECO:0000259" key="6">
    <source>
        <dbReference type="PROSITE" id="PS51898"/>
    </source>
</evidence>
<evidence type="ECO:0000256" key="5">
    <source>
        <dbReference type="PROSITE-ProRule" id="PRU01248"/>
    </source>
</evidence>
<dbReference type="AlphaFoldDB" id="A0AAU7BYZ7"/>
<dbReference type="EMBL" id="CP157197">
    <property type="protein sequence ID" value="XBG66135.1"/>
    <property type="molecule type" value="Genomic_DNA"/>
</dbReference>
<dbReference type="InterPro" id="IPR044068">
    <property type="entry name" value="CB"/>
</dbReference>
<dbReference type="KEGG" id="rof:AAGW17_04070"/>
<dbReference type="GO" id="GO:0015074">
    <property type="term" value="P:DNA integration"/>
    <property type="evidence" value="ECO:0007669"/>
    <property type="project" value="UniProtKB-KW"/>
</dbReference>
<evidence type="ECO:0000256" key="2">
    <source>
        <dbReference type="ARBA" id="ARBA00022908"/>
    </source>
</evidence>
<keyword evidence="4" id="KW-0233">DNA recombination</keyword>
<name>A0AAU7BYZ7_9RICK</name>